<protein>
    <submittedName>
        <fullName evidence="1">Uncharacterized protein</fullName>
    </submittedName>
</protein>
<dbReference type="AlphaFoldDB" id="A0A8J5VVB8"/>
<gene>
    <name evidence="1" type="ORF">GUJ93_ZPchr0002g25729</name>
</gene>
<reference evidence="1" key="2">
    <citation type="submission" date="2021-02" db="EMBL/GenBank/DDBJ databases">
        <authorList>
            <person name="Kimball J.A."/>
            <person name="Haas M.W."/>
            <person name="Macchietto M."/>
            <person name="Kono T."/>
            <person name="Duquette J."/>
            <person name="Shao M."/>
        </authorList>
    </citation>
    <scope>NUCLEOTIDE SEQUENCE</scope>
    <source>
        <tissue evidence="1">Fresh leaf tissue</tissue>
    </source>
</reference>
<keyword evidence="2" id="KW-1185">Reference proteome</keyword>
<dbReference type="EMBL" id="JAAALK010000287">
    <property type="protein sequence ID" value="KAG8057739.1"/>
    <property type="molecule type" value="Genomic_DNA"/>
</dbReference>
<reference evidence="1" key="1">
    <citation type="journal article" date="2021" name="bioRxiv">
        <title>Whole Genome Assembly and Annotation of Northern Wild Rice, Zizania palustris L., Supports a Whole Genome Duplication in the Zizania Genus.</title>
        <authorList>
            <person name="Haas M."/>
            <person name="Kono T."/>
            <person name="Macchietto M."/>
            <person name="Millas R."/>
            <person name="McGilp L."/>
            <person name="Shao M."/>
            <person name="Duquette J."/>
            <person name="Hirsch C.N."/>
            <person name="Kimball J."/>
        </authorList>
    </citation>
    <scope>NUCLEOTIDE SEQUENCE</scope>
    <source>
        <tissue evidence="1">Fresh leaf tissue</tissue>
    </source>
</reference>
<name>A0A8J5VVB8_ZIZPA</name>
<accession>A0A8J5VVB8</accession>
<dbReference type="Proteomes" id="UP000729402">
    <property type="component" value="Unassembled WGS sequence"/>
</dbReference>
<sequence length="92" mass="10628">MRSARCSHFYCHVRLLARIRPRGRVRDGPRCLLLRYPDPKCSVAMARELNDVVANDEDKTRYATLSLRSYVEESNKIKWRPGPAPGARSPWS</sequence>
<comment type="caution">
    <text evidence="1">The sequence shown here is derived from an EMBL/GenBank/DDBJ whole genome shotgun (WGS) entry which is preliminary data.</text>
</comment>
<evidence type="ECO:0000313" key="2">
    <source>
        <dbReference type="Proteomes" id="UP000729402"/>
    </source>
</evidence>
<evidence type="ECO:0000313" key="1">
    <source>
        <dbReference type="EMBL" id="KAG8057739.1"/>
    </source>
</evidence>
<proteinExistence type="predicted"/>
<organism evidence="1 2">
    <name type="scientific">Zizania palustris</name>
    <name type="common">Northern wild rice</name>
    <dbReference type="NCBI Taxonomy" id="103762"/>
    <lineage>
        <taxon>Eukaryota</taxon>
        <taxon>Viridiplantae</taxon>
        <taxon>Streptophyta</taxon>
        <taxon>Embryophyta</taxon>
        <taxon>Tracheophyta</taxon>
        <taxon>Spermatophyta</taxon>
        <taxon>Magnoliopsida</taxon>
        <taxon>Liliopsida</taxon>
        <taxon>Poales</taxon>
        <taxon>Poaceae</taxon>
        <taxon>BOP clade</taxon>
        <taxon>Oryzoideae</taxon>
        <taxon>Oryzeae</taxon>
        <taxon>Zizaniinae</taxon>
        <taxon>Zizania</taxon>
    </lineage>
</organism>